<name>A0A2N5UGA6_9BASI</name>
<dbReference type="GO" id="GO:0006357">
    <property type="term" value="P:regulation of transcription by RNA polymerase II"/>
    <property type="evidence" value="ECO:0007669"/>
    <property type="project" value="TreeGrafter"/>
</dbReference>
<dbReference type="Proteomes" id="UP000235388">
    <property type="component" value="Unassembled WGS sequence"/>
</dbReference>
<dbReference type="InterPro" id="IPR052717">
    <property type="entry name" value="Vacuolar_transposase_reg"/>
</dbReference>
<organism evidence="1 2">
    <name type="scientific">Puccinia coronata f. sp. avenae</name>
    <dbReference type="NCBI Taxonomy" id="200324"/>
    <lineage>
        <taxon>Eukaryota</taxon>
        <taxon>Fungi</taxon>
        <taxon>Dikarya</taxon>
        <taxon>Basidiomycota</taxon>
        <taxon>Pucciniomycotina</taxon>
        <taxon>Pucciniomycetes</taxon>
        <taxon>Pucciniales</taxon>
        <taxon>Pucciniaceae</taxon>
        <taxon>Puccinia</taxon>
    </lineage>
</organism>
<dbReference type="InterPro" id="IPR012337">
    <property type="entry name" value="RNaseH-like_sf"/>
</dbReference>
<protein>
    <submittedName>
        <fullName evidence="1">Uncharacterized protein</fullName>
    </submittedName>
</protein>
<sequence length="554" mass="60368">MHHMDLEKWSKSGTLQPKVQLNNETLKSAMVYMIADCGLSFAIVERKSFQELLQLLNKNAVSLVNSTNQASIATHISHAWTAPNVTAFMAVTAHFIDDNFELRDLTIAVPHVEDCLHTITADNASVNLKMARELDLQIPHFSSSTNILGCVAHVINLAAKVGIAALGPIDQNQDGEEILMAKNDDVASNRMNINSLVSTPDGVDINAQTINKRIHADGGSSRHSPHYPLTSGAMIPLAHCPRNGGLAADPLSSVEVFPLAVDESKLGRAANIPTTILSAMPVSINASDSDCVIVRNRDSSAQGDTSIIELTAVELQCSLYFINPFTIPNSPLLATRPATAYNLLDPGNPPFWIPFHQSVMSFTAFQNAVVEEIGSFAPGNQLRDALNVAARMGHIQWVYTIKEVDGSRKWTAEARLADKFPEFVAAARTFPMDARLTVALMMDNPERNNEIENVGGQPVARVQLAPQSNVGGQPVAPESGPATQIDFTLPEFFALCKIDFTNKQIQALIKKNLILHWRCFRGASLRKIESLGFKSASPLIYEGTKKAIHETESH</sequence>
<evidence type="ECO:0000313" key="2">
    <source>
        <dbReference type="Proteomes" id="UP000235388"/>
    </source>
</evidence>
<gene>
    <name evidence="1" type="ORF">PCANC_14592</name>
</gene>
<reference evidence="1 2" key="1">
    <citation type="submission" date="2017-11" db="EMBL/GenBank/DDBJ databases">
        <title>De novo assembly and phasing of dikaryotic genomes from two isolates of Puccinia coronata f. sp. avenae, the causal agent of oat crown rust.</title>
        <authorList>
            <person name="Miller M.E."/>
            <person name="Zhang Y."/>
            <person name="Omidvar V."/>
            <person name="Sperschneider J."/>
            <person name="Schwessinger B."/>
            <person name="Raley C."/>
            <person name="Palmer J.M."/>
            <person name="Garnica D."/>
            <person name="Upadhyaya N."/>
            <person name="Rathjen J."/>
            <person name="Taylor J.M."/>
            <person name="Park R.F."/>
            <person name="Dodds P.N."/>
            <person name="Hirsch C.D."/>
            <person name="Kianian S.F."/>
            <person name="Figueroa M."/>
        </authorList>
    </citation>
    <scope>NUCLEOTIDE SEQUENCE [LARGE SCALE GENOMIC DNA]</scope>
    <source>
        <strain evidence="1">12NC29</strain>
    </source>
</reference>
<dbReference type="GO" id="GO:0005634">
    <property type="term" value="C:nucleus"/>
    <property type="evidence" value="ECO:0007669"/>
    <property type="project" value="TreeGrafter"/>
</dbReference>
<accession>A0A2N5UGA6</accession>
<dbReference type="AlphaFoldDB" id="A0A2N5UGA6"/>
<keyword evidence="2" id="KW-1185">Reference proteome</keyword>
<proteinExistence type="predicted"/>
<dbReference type="PANTHER" id="PTHR46169:SF29">
    <property type="entry name" value="DNA REPLICATION-RELATED ELEMENT FACTOR, ISOFORM A"/>
    <property type="match status" value="1"/>
</dbReference>
<evidence type="ECO:0000313" key="1">
    <source>
        <dbReference type="EMBL" id="PLW36750.1"/>
    </source>
</evidence>
<dbReference type="EMBL" id="PGCJ01000234">
    <property type="protein sequence ID" value="PLW36750.1"/>
    <property type="molecule type" value="Genomic_DNA"/>
</dbReference>
<dbReference type="SUPFAM" id="SSF53098">
    <property type="entry name" value="Ribonuclease H-like"/>
    <property type="match status" value="1"/>
</dbReference>
<dbReference type="PANTHER" id="PTHR46169">
    <property type="entry name" value="DNA REPLICATION-RELATED ELEMENT FACTOR, ISOFORM A"/>
    <property type="match status" value="1"/>
</dbReference>
<comment type="caution">
    <text evidence="1">The sequence shown here is derived from an EMBL/GenBank/DDBJ whole genome shotgun (WGS) entry which is preliminary data.</text>
</comment>
<dbReference type="OrthoDB" id="2505635at2759"/>